<dbReference type="Proteomes" id="UP000055045">
    <property type="component" value="Unassembled WGS sequence"/>
</dbReference>
<reference evidence="1 2" key="1">
    <citation type="submission" date="2015-10" db="EMBL/GenBank/DDBJ databases">
        <title>Genome sequencing of Penicillium freii.</title>
        <authorList>
            <person name="Nguyen H.D."/>
            <person name="Visagie C.M."/>
            <person name="Seifert K.A."/>
        </authorList>
    </citation>
    <scope>NUCLEOTIDE SEQUENCE [LARGE SCALE GENOMIC DNA]</scope>
    <source>
        <strain evidence="1 2">DAOM 242723</strain>
    </source>
</reference>
<comment type="caution">
    <text evidence="1">The sequence shown here is derived from an EMBL/GenBank/DDBJ whole genome shotgun (WGS) entry which is preliminary data.</text>
</comment>
<evidence type="ECO:0000313" key="2">
    <source>
        <dbReference type="Proteomes" id="UP000055045"/>
    </source>
</evidence>
<organism evidence="1 2">
    <name type="scientific">Penicillium freii</name>
    <dbReference type="NCBI Taxonomy" id="48697"/>
    <lineage>
        <taxon>Eukaryota</taxon>
        <taxon>Fungi</taxon>
        <taxon>Dikarya</taxon>
        <taxon>Ascomycota</taxon>
        <taxon>Pezizomycotina</taxon>
        <taxon>Eurotiomycetes</taxon>
        <taxon>Eurotiomycetidae</taxon>
        <taxon>Eurotiales</taxon>
        <taxon>Aspergillaceae</taxon>
        <taxon>Penicillium</taxon>
    </lineage>
</organism>
<gene>
    <name evidence="1" type="ORF">ACN42_g2995</name>
</gene>
<proteinExistence type="predicted"/>
<dbReference type="AlphaFoldDB" id="A0A124GSE1"/>
<protein>
    <submittedName>
        <fullName evidence="1">Uncharacterized protein</fullName>
    </submittedName>
</protein>
<dbReference type="EMBL" id="LLXE01000056">
    <property type="protein sequence ID" value="KUM64118.1"/>
    <property type="molecule type" value="Genomic_DNA"/>
</dbReference>
<keyword evidence="2" id="KW-1185">Reference proteome</keyword>
<name>A0A124GSE1_PENFR</name>
<sequence>MWGGLFLIGERWKVQVKALRGGKVDLQFCISRELSNYPNVSVENFIEHWNFSRKKLHPNLIGFRRHNA</sequence>
<accession>A0A124GSE1</accession>
<evidence type="ECO:0000313" key="1">
    <source>
        <dbReference type="EMBL" id="KUM64118.1"/>
    </source>
</evidence>